<evidence type="ECO:0000256" key="1">
    <source>
        <dbReference type="ARBA" id="ARBA00022723"/>
    </source>
</evidence>
<reference evidence="4" key="1">
    <citation type="submission" date="2021-08" db="EMBL/GenBank/DDBJ databases">
        <title>Hoeflea bacterium WL0058 sp. nov., isolated from the sediment.</title>
        <authorList>
            <person name="Wang L."/>
            <person name="Zhang D."/>
        </authorList>
    </citation>
    <scope>NUCLEOTIDE SEQUENCE</scope>
    <source>
        <strain evidence="4">WL0058</strain>
    </source>
</reference>
<dbReference type="GO" id="GO:0046872">
    <property type="term" value="F:metal ion binding"/>
    <property type="evidence" value="ECO:0007669"/>
    <property type="project" value="UniProtKB-KW"/>
</dbReference>
<dbReference type="EMBL" id="JAICBX010000002">
    <property type="protein sequence ID" value="MBW8637297.1"/>
    <property type="molecule type" value="Genomic_DNA"/>
</dbReference>
<dbReference type="PANTHER" id="PTHR45953:SF1">
    <property type="entry name" value="IDURONATE 2-SULFATASE"/>
    <property type="match status" value="1"/>
</dbReference>
<dbReference type="GO" id="GO:0004423">
    <property type="term" value="F:iduronate-2-sulfatase activity"/>
    <property type="evidence" value="ECO:0007669"/>
    <property type="project" value="TreeGrafter"/>
</dbReference>
<feature type="domain" description="Sulfatase N-terminal" evidence="3">
    <location>
        <begin position="5"/>
        <end position="365"/>
    </location>
</feature>
<organism evidence="4 5">
    <name type="scientific">Flavimaribacter sediminis</name>
    <dbReference type="NCBI Taxonomy" id="2865987"/>
    <lineage>
        <taxon>Bacteria</taxon>
        <taxon>Pseudomonadati</taxon>
        <taxon>Pseudomonadota</taxon>
        <taxon>Alphaproteobacteria</taxon>
        <taxon>Hyphomicrobiales</taxon>
        <taxon>Rhizobiaceae</taxon>
        <taxon>Flavimaribacter</taxon>
    </lineage>
</organism>
<protein>
    <submittedName>
        <fullName evidence="4">Sulfatase-like hydrolase/transferase</fullName>
    </submittedName>
</protein>
<evidence type="ECO:0000256" key="2">
    <source>
        <dbReference type="ARBA" id="ARBA00022801"/>
    </source>
</evidence>
<dbReference type="PANTHER" id="PTHR45953">
    <property type="entry name" value="IDURONATE 2-SULFATASE"/>
    <property type="match status" value="1"/>
</dbReference>
<comment type="caution">
    <text evidence="4">The sequence shown here is derived from an EMBL/GenBank/DDBJ whole genome shotgun (WGS) entry which is preliminary data.</text>
</comment>
<name>A0AAE3D0S3_9HYPH</name>
<dbReference type="Pfam" id="PF00884">
    <property type="entry name" value="Sulfatase"/>
    <property type="match status" value="1"/>
</dbReference>
<dbReference type="AlphaFoldDB" id="A0AAE3D0S3"/>
<proteinExistence type="predicted"/>
<keyword evidence="1" id="KW-0479">Metal-binding</keyword>
<dbReference type="Gene3D" id="3.40.720.10">
    <property type="entry name" value="Alkaline Phosphatase, subunit A"/>
    <property type="match status" value="1"/>
</dbReference>
<dbReference type="Proteomes" id="UP001196509">
    <property type="component" value="Unassembled WGS sequence"/>
</dbReference>
<evidence type="ECO:0000259" key="3">
    <source>
        <dbReference type="Pfam" id="PF00884"/>
    </source>
</evidence>
<sequence length="477" mass="54597">MASRPNIVFIITDQQRYDTINALGFAHVDTPNLDRLAQNGVYLTSCYAAAASCVPARASLFTGYYPHTTGVVDNAATWRHSWVETLADNGYDCVNIGKMHTQPMDAPAGFHTRMIVENKDRSMAKRGREFVDEWDKAIARASFEKPGLPSYSLLNDYADRLGAFEWPLPKELHSDTFVGGLAIDWIERKSSEKPFFLQIGFPGPHPPYDPPVEEAKPYLERDLRIRPVRAGDVESQPEPFQQLVRKHVEGDHDAVRHKVEATAEERHRQRAYYLANVTMIDREVGRVLDALDARGALDDTIVVFTSDHGDMLGDHGHSQKWTMYEQVIRLPLILWSKSGFGRTGPVDAMIQHMDIAATLFDLAGVEAPSSWEARSFAPALRGDDFEERDAVYCEQGRDVVFRFSDFVSMVRTRRWKYVHFLDGHDGQLFDLESDPHEETNLWDSPDHAAERRAMHDRLTEWRLRSGYETREWSEEWR</sequence>
<dbReference type="SUPFAM" id="SSF53649">
    <property type="entry name" value="Alkaline phosphatase-like"/>
    <property type="match status" value="1"/>
</dbReference>
<dbReference type="InterPro" id="IPR000917">
    <property type="entry name" value="Sulfatase_N"/>
</dbReference>
<evidence type="ECO:0000313" key="4">
    <source>
        <dbReference type="EMBL" id="MBW8637297.1"/>
    </source>
</evidence>
<dbReference type="InterPro" id="IPR017850">
    <property type="entry name" value="Alkaline_phosphatase_core_sf"/>
</dbReference>
<keyword evidence="5" id="KW-1185">Reference proteome</keyword>
<accession>A0AAE3D0S3</accession>
<dbReference type="GO" id="GO:0005737">
    <property type="term" value="C:cytoplasm"/>
    <property type="evidence" value="ECO:0007669"/>
    <property type="project" value="TreeGrafter"/>
</dbReference>
<evidence type="ECO:0000313" key="5">
    <source>
        <dbReference type="Proteomes" id="UP001196509"/>
    </source>
</evidence>
<gene>
    <name evidence="4" type="ORF">K1W69_08865</name>
</gene>
<dbReference type="RefSeq" id="WP_220228015.1">
    <property type="nucleotide sequence ID" value="NZ_JAICBX010000002.1"/>
</dbReference>
<keyword evidence="2 4" id="KW-0378">Hydrolase</keyword>